<accession>A0AAD9GFP9</accession>
<evidence type="ECO:0000313" key="2">
    <source>
        <dbReference type="EMBL" id="KAK1937602.1"/>
    </source>
</evidence>
<evidence type="ECO:0000313" key="3">
    <source>
        <dbReference type="Proteomes" id="UP001195914"/>
    </source>
</evidence>
<keyword evidence="3" id="KW-1185">Reference proteome</keyword>
<proteinExistence type="predicted"/>
<sequence>MTRKSKKPTKEGLDHEDKGGCLADSDNVAEPLVDDDANVFMRALNMQRITESSTISVQTNVNCDANAEYLLRDAHNLYFSHIPRLIGTGFRFQVGELAYAKWRGELNLVVIHFVSQKLVTSPGSFPLHKLADDAVEYSSDEDEESSDEETDASNNYSAENKSTVKQRRRKDDDSPLSDYDDDPSVSPEDQNDEEDVSSCSNDEEITPNDSNEQIFVDPCTKGLYAEGNTMRPLQLRCDENEPLDPTNGESKEDCGENPIKQYLIPIYFVTFPGYKKRCARTFRFWVKEKDLIKYRAVKRSTRRFSKPVLDIRKETDNPKNEPLWVRREIEDIDEYVYKVVYNTYQDDLLSKLYNKGELSLWASTKNEAAGTQLPWCVPPTLQQLVAKHQKHVLQKGKEKINFYSADAKNAFTMAPLTERLSAYALVQNFKYVLIYLGTFMRRPREANSPVQKPETSISSGLKDLYKIDLDDITIPSLRILGQMETTLTANITAPQFQEIYINNIYWLDLYIKWIDTNFLDLCCYNEPERQFIFMVQNTHKRPLSRIVGLEHLARLFCFQTLYEQLLSRIYRQGQHFAAYLPITQLLIHYMAFVASDYTHNQNYTMPHIEGEFFKFA</sequence>
<feature type="compositionally biased region" description="Basic and acidic residues" evidence="1">
    <location>
        <begin position="8"/>
        <end position="19"/>
    </location>
</feature>
<feature type="compositionally biased region" description="Polar residues" evidence="1">
    <location>
        <begin position="154"/>
        <end position="163"/>
    </location>
</feature>
<feature type="compositionally biased region" description="Acidic residues" evidence="1">
    <location>
        <begin position="174"/>
        <end position="206"/>
    </location>
</feature>
<feature type="compositionally biased region" description="Acidic residues" evidence="1">
    <location>
        <begin position="136"/>
        <end position="151"/>
    </location>
</feature>
<feature type="region of interest" description="Disordered" evidence="1">
    <location>
        <begin position="1"/>
        <end position="23"/>
    </location>
</feature>
<dbReference type="Proteomes" id="UP001195914">
    <property type="component" value="Unassembled WGS sequence"/>
</dbReference>
<reference evidence="2" key="2">
    <citation type="submission" date="2021-05" db="EMBL/GenBank/DDBJ databases">
        <authorList>
            <person name="Pain A."/>
        </authorList>
    </citation>
    <scope>NUCLEOTIDE SEQUENCE</scope>
    <source>
        <strain evidence="2">1802A</strain>
    </source>
</reference>
<dbReference type="EMBL" id="JAHBMH010000033">
    <property type="protein sequence ID" value="KAK1937602.1"/>
    <property type="molecule type" value="Genomic_DNA"/>
</dbReference>
<dbReference type="AlphaFoldDB" id="A0AAD9GFP9"/>
<name>A0AAD9GFP9_BABDI</name>
<feature type="region of interest" description="Disordered" evidence="1">
    <location>
        <begin position="136"/>
        <end position="214"/>
    </location>
</feature>
<evidence type="ECO:0000256" key="1">
    <source>
        <dbReference type="SAM" id="MobiDB-lite"/>
    </source>
</evidence>
<comment type="caution">
    <text evidence="2">The sequence shown here is derived from an EMBL/GenBank/DDBJ whole genome shotgun (WGS) entry which is preliminary data.</text>
</comment>
<gene>
    <name evidence="2" type="ORF">X943_003268</name>
</gene>
<organism evidence="2 3">
    <name type="scientific">Babesia divergens</name>
    <dbReference type="NCBI Taxonomy" id="32595"/>
    <lineage>
        <taxon>Eukaryota</taxon>
        <taxon>Sar</taxon>
        <taxon>Alveolata</taxon>
        <taxon>Apicomplexa</taxon>
        <taxon>Aconoidasida</taxon>
        <taxon>Piroplasmida</taxon>
        <taxon>Babesiidae</taxon>
        <taxon>Babesia</taxon>
    </lineage>
</organism>
<reference evidence="2" key="1">
    <citation type="journal article" date="2014" name="Nucleic Acids Res.">
        <title>The evolutionary dynamics of variant antigen genes in Babesia reveal a history of genomic innovation underlying host-parasite interaction.</title>
        <authorList>
            <person name="Jackson A.P."/>
            <person name="Otto T.D."/>
            <person name="Darby A."/>
            <person name="Ramaprasad A."/>
            <person name="Xia D."/>
            <person name="Echaide I.E."/>
            <person name="Farber M."/>
            <person name="Gahlot S."/>
            <person name="Gamble J."/>
            <person name="Gupta D."/>
            <person name="Gupta Y."/>
            <person name="Jackson L."/>
            <person name="Malandrin L."/>
            <person name="Malas T.B."/>
            <person name="Moussa E."/>
            <person name="Nair M."/>
            <person name="Reid A.J."/>
            <person name="Sanders M."/>
            <person name="Sharma J."/>
            <person name="Tracey A."/>
            <person name="Quail M.A."/>
            <person name="Weir W."/>
            <person name="Wastling J.M."/>
            <person name="Hall N."/>
            <person name="Willadsen P."/>
            <person name="Lingelbach K."/>
            <person name="Shiels B."/>
            <person name="Tait A."/>
            <person name="Berriman M."/>
            <person name="Allred D.R."/>
            <person name="Pain A."/>
        </authorList>
    </citation>
    <scope>NUCLEOTIDE SEQUENCE</scope>
    <source>
        <strain evidence="2">1802A</strain>
    </source>
</reference>
<protein>
    <submittedName>
        <fullName evidence="2">Uncharacterized protein</fullName>
    </submittedName>
</protein>